<keyword evidence="3" id="KW-1185">Reference proteome</keyword>
<gene>
    <name evidence="2" type="ORF">BgAZ_302570</name>
</gene>
<dbReference type="AlphaFoldDB" id="A0AAD8LIC0"/>
<evidence type="ECO:0000259" key="1">
    <source>
        <dbReference type="PROSITE" id="PS51112"/>
    </source>
</evidence>
<name>A0AAD8LIC0_BABGI</name>
<dbReference type="Gene3D" id="3.30.700.20">
    <property type="entry name" value="Hypothetical protein ph0010, domain 1"/>
    <property type="match status" value="1"/>
</dbReference>
<feature type="domain" description="AMMECR1" evidence="1">
    <location>
        <begin position="5"/>
        <end position="204"/>
    </location>
</feature>
<dbReference type="SUPFAM" id="SSF143447">
    <property type="entry name" value="AMMECR1-like"/>
    <property type="match status" value="1"/>
</dbReference>
<evidence type="ECO:0000313" key="3">
    <source>
        <dbReference type="Proteomes" id="UP001230268"/>
    </source>
</evidence>
<sequence>MVGSIDDALHEIDDSLCAACFDVLEQALNRKQCPKRELLESLSANSLSCPLFVTWTKRMPNGEEDLRGCIGTLSPVPISRLEHYAKLSAFGDRRFSPINADEIPLLVCGVSLLHTYENAKDPYDWVVGTHGIQLEFEYQGLEYSATYLPEVAEENMWTKDVAIKHLIRKTGYRGSLNDKLLDSVKVTRYQSKKLRLTYDNYKKL</sequence>
<protein>
    <recommendedName>
        <fullName evidence="1">AMMECR1 domain-containing protein</fullName>
    </recommendedName>
</protein>
<dbReference type="InterPro" id="IPR002733">
    <property type="entry name" value="AMMECR1_domain"/>
</dbReference>
<dbReference type="PANTHER" id="PTHR13016">
    <property type="entry name" value="AMMECR1 HOMOLOG"/>
    <property type="match status" value="1"/>
</dbReference>
<evidence type="ECO:0000313" key="2">
    <source>
        <dbReference type="EMBL" id="KAK1442739.1"/>
    </source>
</evidence>
<dbReference type="NCBIfam" id="TIGR00296">
    <property type="entry name" value="TIGR00296 family protein"/>
    <property type="match status" value="1"/>
</dbReference>
<reference evidence="2" key="1">
    <citation type="submission" date="2023-08" db="EMBL/GenBank/DDBJ databases">
        <title>Draft sequence of the Babesia gibsoni genome.</title>
        <authorList>
            <person name="Yamagishi J.Y."/>
            <person name="Xuan X.X."/>
        </authorList>
    </citation>
    <scope>NUCLEOTIDE SEQUENCE</scope>
    <source>
        <strain evidence="2">Azabu</strain>
    </source>
</reference>
<accession>A0AAD8LIC0</accession>
<dbReference type="Proteomes" id="UP001230268">
    <property type="component" value="Unassembled WGS sequence"/>
</dbReference>
<dbReference type="PROSITE" id="PS51112">
    <property type="entry name" value="AMMECR1"/>
    <property type="match status" value="1"/>
</dbReference>
<dbReference type="EMBL" id="JAVEPI010000003">
    <property type="protein sequence ID" value="KAK1442739.1"/>
    <property type="molecule type" value="Genomic_DNA"/>
</dbReference>
<dbReference type="Pfam" id="PF01871">
    <property type="entry name" value="AMMECR1"/>
    <property type="match status" value="1"/>
</dbReference>
<dbReference type="InterPro" id="IPR027485">
    <property type="entry name" value="AMMECR1_N"/>
</dbReference>
<comment type="caution">
    <text evidence="2">The sequence shown here is derived from an EMBL/GenBank/DDBJ whole genome shotgun (WGS) entry which is preliminary data.</text>
</comment>
<proteinExistence type="predicted"/>
<dbReference type="PANTHER" id="PTHR13016:SF0">
    <property type="entry name" value="AMME SYNDROME CANDIDATE GENE 1 PROTEIN"/>
    <property type="match status" value="1"/>
</dbReference>
<dbReference type="InterPro" id="IPR023473">
    <property type="entry name" value="AMMECR1"/>
</dbReference>
<organism evidence="2 3">
    <name type="scientific">Babesia gibsoni</name>
    <dbReference type="NCBI Taxonomy" id="33632"/>
    <lineage>
        <taxon>Eukaryota</taxon>
        <taxon>Sar</taxon>
        <taxon>Alveolata</taxon>
        <taxon>Apicomplexa</taxon>
        <taxon>Aconoidasida</taxon>
        <taxon>Piroplasmida</taxon>
        <taxon>Babesiidae</taxon>
        <taxon>Babesia</taxon>
    </lineage>
</organism>
<dbReference type="InterPro" id="IPR036071">
    <property type="entry name" value="AMMECR1_dom_sf"/>
</dbReference>